<accession>A0A7S2WJP6</accession>
<dbReference type="AlphaFoldDB" id="A0A7S2WJP6"/>
<sequence length="817" mass="90995">MGNVWKLMSYLLVGLLLLAACQCGDTEDISEACEANEICRASMESAQALSQVHQDWNTAMAVPMQINNKIETILEQAGPVERGIQIINAALSGLSNVGGVIGGIAQGLKTFLSILIDGPLTLFLSAINGVKKTVFGPASTLLKGLNNAMDSSIPALASLAGVLDLHAKFNESMSGMCLMPLIRDKLSPFITPLERCYEAAETALITSRKVAQDAIDALLTGYDAIMSSPVIQATLEILEDVGRVAEQVWKVFEPIVSKIVGAFQTVIASMDRRICIVPRFIFGGVCWRIKFSITALQVVTFLNGMFGSIMSLVRRIGFGFLVDTIDNLITKAVEGVVGVARALFGDLEFPLPLPSFPLDSLLDAIMNPVRPVLDQIQTLGKALDVVRPLQERLAQAYNATRDGLLKGTGLVPECFTGEAPLESPLECIARWLPDLPFNMEVPVDIEAMINKIQSINGMFSTLSDAILGCDAPEERPLCEFLDPKFAKDCISDIKIPMCPKLKFAPETTDEGRAMMDMMNNVSDIGYGRRRLQEVDASGFAPFRSWSMIVYPNVWFNSTAGQSAVSNAFTQWMKKKKQELPNNKWIDFGHRSTLQFFEWQFRMVCNFEGSTFKDCSFRPRIRAFKITYTNSWEVKKDWPLEVDAMLDYPLPRLPDSVGDNLIAARDYMAGQLTERILGGREFDFNALLSSRYVKNDWYNFGDFDTMVELSFSIHTLKAGPPSDATFFEPDRHGFAFYVNNGIFETGMNFRSSGGFNGEFQFPIGMSIMIPSVKEVTKFWPAEKTLKSIYNFLTRKKVDTETGLRKFKVFAFYYFEWIL</sequence>
<dbReference type="EMBL" id="HBHK01017589">
    <property type="protein sequence ID" value="CAD9691904.1"/>
    <property type="molecule type" value="Transcribed_RNA"/>
</dbReference>
<evidence type="ECO:0000256" key="1">
    <source>
        <dbReference type="SAM" id="SignalP"/>
    </source>
</evidence>
<protein>
    <submittedName>
        <fullName evidence="2">Uncharacterized protein</fullName>
    </submittedName>
</protein>
<organism evidence="2">
    <name type="scientific">Mucochytrium quahogii</name>
    <dbReference type="NCBI Taxonomy" id="96639"/>
    <lineage>
        <taxon>Eukaryota</taxon>
        <taxon>Sar</taxon>
        <taxon>Stramenopiles</taxon>
        <taxon>Bigyra</taxon>
        <taxon>Labyrinthulomycetes</taxon>
        <taxon>Thraustochytrida</taxon>
        <taxon>Thraustochytriidae</taxon>
        <taxon>Mucochytrium</taxon>
    </lineage>
</organism>
<dbReference type="PROSITE" id="PS51257">
    <property type="entry name" value="PROKAR_LIPOPROTEIN"/>
    <property type="match status" value="1"/>
</dbReference>
<reference evidence="2" key="1">
    <citation type="submission" date="2021-01" db="EMBL/GenBank/DDBJ databases">
        <authorList>
            <person name="Corre E."/>
            <person name="Pelletier E."/>
            <person name="Niang G."/>
            <person name="Scheremetjew M."/>
            <person name="Finn R."/>
            <person name="Kale V."/>
            <person name="Holt S."/>
            <person name="Cochrane G."/>
            <person name="Meng A."/>
            <person name="Brown T."/>
            <person name="Cohen L."/>
        </authorList>
    </citation>
    <scope>NUCLEOTIDE SEQUENCE</scope>
    <source>
        <strain evidence="2">NY070348D</strain>
    </source>
</reference>
<proteinExistence type="predicted"/>
<evidence type="ECO:0000313" key="2">
    <source>
        <dbReference type="EMBL" id="CAD9691904.1"/>
    </source>
</evidence>
<keyword evidence="1" id="KW-0732">Signal</keyword>
<feature type="chain" id="PRO_5031487698" evidence="1">
    <location>
        <begin position="24"/>
        <end position="817"/>
    </location>
</feature>
<name>A0A7S2WJP6_9STRA</name>
<gene>
    <name evidence="2" type="ORF">QSP1433_LOCUS11146</name>
</gene>
<feature type="signal peptide" evidence="1">
    <location>
        <begin position="1"/>
        <end position="23"/>
    </location>
</feature>